<evidence type="ECO:0000256" key="5">
    <source>
        <dbReference type="ARBA" id="ARBA00023125"/>
    </source>
</evidence>
<keyword evidence="8" id="KW-1185">Reference proteome</keyword>
<dbReference type="EMBL" id="JABFUD020000023">
    <property type="protein sequence ID" value="KAI5060830.1"/>
    <property type="molecule type" value="Genomic_DNA"/>
</dbReference>
<evidence type="ECO:0000259" key="6">
    <source>
        <dbReference type="Pfam" id="PF23182"/>
    </source>
</evidence>
<protein>
    <recommendedName>
        <fullName evidence="6">AtC3H46-like PABC-like domain-containing protein</fullName>
    </recommendedName>
</protein>
<keyword evidence="5" id="KW-0238">DNA-binding</keyword>
<dbReference type="GO" id="GO:0003723">
    <property type="term" value="F:RNA binding"/>
    <property type="evidence" value="ECO:0007669"/>
    <property type="project" value="UniProtKB-KW"/>
</dbReference>
<reference evidence="7" key="1">
    <citation type="submission" date="2021-01" db="EMBL/GenBank/DDBJ databases">
        <title>Adiantum capillus-veneris genome.</title>
        <authorList>
            <person name="Fang Y."/>
            <person name="Liao Q."/>
        </authorList>
    </citation>
    <scope>NUCLEOTIDE SEQUENCE</scope>
    <source>
        <strain evidence="7">H3</strain>
        <tissue evidence="7">Leaf</tissue>
    </source>
</reference>
<keyword evidence="2" id="KW-0863">Zinc-finger</keyword>
<evidence type="ECO:0000256" key="3">
    <source>
        <dbReference type="ARBA" id="ARBA00022833"/>
    </source>
</evidence>
<evidence type="ECO:0000313" key="8">
    <source>
        <dbReference type="Proteomes" id="UP000886520"/>
    </source>
</evidence>
<evidence type="ECO:0000313" key="7">
    <source>
        <dbReference type="EMBL" id="KAI5060830.1"/>
    </source>
</evidence>
<accession>A0A9D4U3S9</accession>
<feature type="domain" description="AtC3H46-like PABC-like" evidence="6">
    <location>
        <begin position="14"/>
        <end position="70"/>
    </location>
</feature>
<dbReference type="GO" id="GO:0008270">
    <property type="term" value="F:zinc ion binding"/>
    <property type="evidence" value="ECO:0007669"/>
    <property type="project" value="UniProtKB-KW"/>
</dbReference>
<sequence length="157" mass="17531">MHSPRAYADYRSRAYMRLQTIDPEHASKVFGYLLLKDDSSDQELFQLAFSHESVLQAIVLTVKKELGLTSRDPNLVQSAEGQHFSSSSFQIGPPSLVPDSPFWSLMINNISSFSNEQDGRNPLHAMDLPFRALLLGQKDAPKTLSLAFEAVTLPFGF</sequence>
<comment type="caution">
    <text evidence="7">The sequence shown here is derived from an EMBL/GenBank/DDBJ whole genome shotgun (WGS) entry which is preliminary data.</text>
</comment>
<dbReference type="Proteomes" id="UP000886520">
    <property type="component" value="Chromosome 23"/>
</dbReference>
<dbReference type="OrthoDB" id="1751743at2759"/>
<dbReference type="Pfam" id="PF23182">
    <property type="entry name" value="PABC_AtC3H46"/>
    <property type="match status" value="1"/>
</dbReference>
<proteinExistence type="predicted"/>
<keyword evidence="4" id="KW-0694">RNA-binding</keyword>
<dbReference type="PANTHER" id="PTHR24009">
    <property type="entry name" value="RNA-BINDING (RRM/RBD/RNP MOTIFS)"/>
    <property type="match status" value="1"/>
</dbReference>
<dbReference type="GO" id="GO:0003677">
    <property type="term" value="F:DNA binding"/>
    <property type="evidence" value="ECO:0007669"/>
    <property type="project" value="UniProtKB-KW"/>
</dbReference>
<dbReference type="InterPro" id="IPR056276">
    <property type="entry name" value="AtC3H46-like_PABC-like"/>
</dbReference>
<evidence type="ECO:0000256" key="1">
    <source>
        <dbReference type="ARBA" id="ARBA00022723"/>
    </source>
</evidence>
<keyword evidence="3" id="KW-0862">Zinc</keyword>
<evidence type="ECO:0000256" key="4">
    <source>
        <dbReference type="ARBA" id="ARBA00022884"/>
    </source>
</evidence>
<gene>
    <name evidence="7" type="ORF">GOP47_0023335</name>
</gene>
<dbReference type="AlphaFoldDB" id="A0A9D4U3S9"/>
<name>A0A9D4U3S9_ADICA</name>
<organism evidence="7 8">
    <name type="scientific">Adiantum capillus-veneris</name>
    <name type="common">Maidenhair fern</name>
    <dbReference type="NCBI Taxonomy" id="13818"/>
    <lineage>
        <taxon>Eukaryota</taxon>
        <taxon>Viridiplantae</taxon>
        <taxon>Streptophyta</taxon>
        <taxon>Embryophyta</taxon>
        <taxon>Tracheophyta</taxon>
        <taxon>Polypodiopsida</taxon>
        <taxon>Polypodiidae</taxon>
        <taxon>Polypodiales</taxon>
        <taxon>Pteridineae</taxon>
        <taxon>Pteridaceae</taxon>
        <taxon>Vittarioideae</taxon>
        <taxon>Adiantum</taxon>
    </lineage>
</organism>
<keyword evidence="1" id="KW-0479">Metal-binding</keyword>
<evidence type="ECO:0000256" key="2">
    <source>
        <dbReference type="ARBA" id="ARBA00022771"/>
    </source>
</evidence>